<keyword evidence="2" id="KW-0863">Zinc-finger</keyword>
<evidence type="ECO:0000256" key="4">
    <source>
        <dbReference type="SAM" id="MobiDB-lite"/>
    </source>
</evidence>
<dbReference type="InterPro" id="IPR002653">
    <property type="entry name" value="Znf_A20"/>
</dbReference>
<dbReference type="SMART" id="SM00259">
    <property type="entry name" value="ZnF_A20"/>
    <property type="match status" value="1"/>
</dbReference>
<evidence type="ECO:0000259" key="5">
    <source>
        <dbReference type="PROSITE" id="PS51036"/>
    </source>
</evidence>
<gene>
    <name evidence="6" type="ORF">TNIT0693_LOCUS911</name>
</gene>
<feature type="region of interest" description="Disordered" evidence="4">
    <location>
        <begin position="38"/>
        <end position="125"/>
    </location>
</feature>
<name>A0A6V1BKB7_9STRA</name>
<feature type="compositionally biased region" description="Basic and acidic residues" evidence="4">
    <location>
        <begin position="73"/>
        <end position="82"/>
    </location>
</feature>
<evidence type="ECO:0000256" key="3">
    <source>
        <dbReference type="ARBA" id="ARBA00022833"/>
    </source>
</evidence>
<feature type="domain" description="A20-type" evidence="5">
    <location>
        <begin position="10"/>
        <end position="44"/>
    </location>
</feature>
<evidence type="ECO:0000256" key="1">
    <source>
        <dbReference type="ARBA" id="ARBA00022723"/>
    </source>
</evidence>
<evidence type="ECO:0000256" key="2">
    <source>
        <dbReference type="ARBA" id="ARBA00022771"/>
    </source>
</evidence>
<dbReference type="AlphaFoldDB" id="A0A6V1BKB7"/>
<evidence type="ECO:0000313" key="6">
    <source>
        <dbReference type="EMBL" id="CAD8961532.1"/>
    </source>
</evidence>
<dbReference type="SUPFAM" id="SSF57716">
    <property type="entry name" value="Glucocorticoid receptor-like (DNA-binding domain)"/>
    <property type="match status" value="1"/>
</dbReference>
<dbReference type="EMBL" id="HBFY01002265">
    <property type="protein sequence ID" value="CAD8961532.1"/>
    <property type="molecule type" value="Transcribed_RNA"/>
</dbReference>
<proteinExistence type="predicted"/>
<dbReference type="PROSITE" id="PS51036">
    <property type="entry name" value="ZF_A20"/>
    <property type="match status" value="1"/>
</dbReference>
<accession>A0A6V1BKB7</accession>
<keyword evidence="3" id="KW-0862">Zinc</keyword>
<organism evidence="6">
    <name type="scientific">Thalassionema nitzschioides</name>
    <dbReference type="NCBI Taxonomy" id="33649"/>
    <lineage>
        <taxon>Eukaryota</taxon>
        <taxon>Sar</taxon>
        <taxon>Stramenopiles</taxon>
        <taxon>Ochrophyta</taxon>
        <taxon>Bacillariophyta</taxon>
        <taxon>Fragilariophyceae</taxon>
        <taxon>Fragilariophycidae</taxon>
        <taxon>Thalassionemales</taxon>
        <taxon>Thalassionemataceae</taxon>
        <taxon>Thalassionema</taxon>
    </lineage>
</organism>
<dbReference type="GO" id="GO:0008270">
    <property type="term" value="F:zinc ion binding"/>
    <property type="evidence" value="ECO:0007669"/>
    <property type="project" value="UniProtKB-KW"/>
</dbReference>
<reference evidence="6" key="1">
    <citation type="submission" date="2021-01" db="EMBL/GenBank/DDBJ databases">
        <authorList>
            <person name="Corre E."/>
            <person name="Pelletier E."/>
            <person name="Niang G."/>
            <person name="Scheremetjew M."/>
            <person name="Finn R."/>
            <person name="Kale V."/>
            <person name="Holt S."/>
            <person name="Cochrane G."/>
            <person name="Meng A."/>
            <person name="Brown T."/>
            <person name="Cohen L."/>
        </authorList>
    </citation>
    <scope>NUCLEOTIDE SEQUENCE</scope>
</reference>
<dbReference type="Gene3D" id="1.20.5.4770">
    <property type="match status" value="1"/>
</dbReference>
<dbReference type="GO" id="GO:0003677">
    <property type="term" value="F:DNA binding"/>
    <property type="evidence" value="ECO:0007669"/>
    <property type="project" value="InterPro"/>
</dbReference>
<protein>
    <recommendedName>
        <fullName evidence="5">A20-type domain-containing protein</fullName>
    </recommendedName>
</protein>
<keyword evidence="1" id="KW-0479">Metal-binding</keyword>
<dbReference type="Pfam" id="PF01754">
    <property type="entry name" value="zf-A20"/>
    <property type="match status" value="1"/>
</dbReference>
<sequence length="143" mass="15839">MSDQTTANNPQQPVLCKNGCGFFGNAATGGCCSKCFREKQKKEEQPVVSTPAKPEPVDNYSPEKPAPMEVEESTQKPEREENILEVVQPVVETPKKRKKKKASYKNMMAGMMKSTSPTRDADKEKEVLRKVTGGGTFSKIEKI</sequence>